<reference evidence="1" key="1">
    <citation type="submission" date="2023-05" db="EMBL/GenBank/DDBJ databases">
        <title>Nepenthes gracilis genome sequencing.</title>
        <authorList>
            <person name="Fukushima K."/>
        </authorList>
    </citation>
    <scope>NUCLEOTIDE SEQUENCE</scope>
    <source>
        <strain evidence="1">SING2019-196</strain>
    </source>
</reference>
<dbReference type="Proteomes" id="UP001279734">
    <property type="component" value="Unassembled WGS sequence"/>
</dbReference>
<dbReference type="GO" id="GO:0009507">
    <property type="term" value="C:chloroplast"/>
    <property type="evidence" value="ECO:0007669"/>
    <property type="project" value="TreeGrafter"/>
</dbReference>
<dbReference type="AlphaFoldDB" id="A0AAD3XNQ4"/>
<evidence type="ECO:0000313" key="2">
    <source>
        <dbReference type="Proteomes" id="UP001279734"/>
    </source>
</evidence>
<protein>
    <submittedName>
        <fullName evidence="1">Uncharacterized protein</fullName>
    </submittedName>
</protein>
<organism evidence="1 2">
    <name type="scientific">Nepenthes gracilis</name>
    <name type="common">Slender pitcher plant</name>
    <dbReference type="NCBI Taxonomy" id="150966"/>
    <lineage>
        <taxon>Eukaryota</taxon>
        <taxon>Viridiplantae</taxon>
        <taxon>Streptophyta</taxon>
        <taxon>Embryophyta</taxon>
        <taxon>Tracheophyta</taxon>
        <taxon>Spermatophyta</taxon>
        <taxon>Magnoliopsida</taxon>
        <taxon>eudicotyledons</taxon>
        <taxon>Gunneridae</taxon>
        <taxon>Pentapetalae</taxon>
        <taxon>Caryophyllales</taxon>
        <taxon>Nepenthaceae</taxon>
        <taxon>Nepenthes</taxon>
    </lineage>
</organism>
<dbReference type="EMBL" id="BSYO01000010">
    <property type="protein sequence ID" value="GMH10981.1"/>
    <property type="molecule type" value="Genomic_DNA"/>
</dbReference>
<keyword evidence="2" id="KW-1185">Reference proteome</keyword>
<sequence>MAAKIALSSSLNAKLPFSSKIPSHSCCSPRKSIAHQFRINANLGGDGELKKGGKKKFITREEEPQQYWQTAGEREGENPMKTPIPYIIIFGVCLWCIKLANKFQKLSV</sequence>
<evidence type="ECO:0000313" key="1">
    <source>
        <dbReference type="EMBL" id="GMH10981.1"/>
    </source>
</evidence>
<dbReference type="PANTHER" id="PTHR36343:SF1">
    <property type="entry name" value="EXPRESSED PROTEIN"/>
    <property type="match status" value="1"/>
</dbReference>
<accession>A0AAD3XNQ4</accession>
<proteinExistence type="predicted"/>
<gene>
    <name evidence="1" type="ORF">Nepgr_012822</name>
</gene>
<dbReference type="PANTHER" id="PTHR36343">
    <property type="entry name" value="EXPRESSED PROTEIN"/>
    <property type="match status" value="1"/>
</dbReference>
<comment type="caution">
    <text evidence="1">The sequence shown here is derived from an EMBL/GenBank/DDBJ whole genome shotgun (WGS) entry which is preliminary data.</text>
</comment>
<name>A0AAD3XNQ4_NEPGR</name>